<feature type="domain" description="Starch synthase catalytic" evidence="5">
    <location>
        <begin position="10"/>
        <end position="263"/>
    </location>
</feature>
<evidence type="ECO:0000313" key="6">
    <source>
        <dbReference type="EMBL" id="SHH67974.1"/>
    </source>
</evidence>
<evidence type="ECO:0000256" key="1">
    <source>
        <dbReference type="ARBA" id="ARBA00001478"/>
    </source>
</evidence>
<dbReference type="SUPFAM" id="SSF53756">
    <property type="entry name" value="UDP-Glycosyltransferase/glycogen phosphorylase"/>
    <property type="match status" value="1"/>
</dbReference>
<dbReference type="EC" id="2.4.1.21" evidence="2"/>
<dbReference type="Proteomes" id="UP000184139">
    <property type="component" value="Unassembled WGS sequence"/>
</dbReference>
<reference evidence="6 7" key="1">
    <citation type="submission" date="2016-11" db="EMBL/GenBank/DDBJ databases">
        <authorList>
            <person name="Jaros S."/>
            <person name="Januszkiewicz K."/>
            <person name="Wedrychowicz H."/>
        </authorList>
    </citation>
    <scope>NUCLEOTIDE SEQUENCE [LARGE SCALE GENOMIC DNA]</scope>
    <source>
        <strain evidence="6 7">DSM 9705</strain>
    </source>
</reference>
<keyword evidence="3" id="KW-0328">Glycosyltransferase</keyword>
<evidence type="ECO:0000256" key="2">
    <source>
        <dbReference type="ARBA" id="ARBA00012588"/>
    </source>
</evidence>
<dbReference type="EMBL" id="FQXS01000006">
    <property type="protein sequence ID" value="SHH67974.1"/>
    <property type="molecule type" value="Genomic_DNA"/>
</dbReference>
<dbReference type="RefSeq" id="WP_073374646.1">
    <property type="nucleotide sequence ID" value="NZ_FQXS01000006.1"/>
</dbReference>
<comment type="catalytic activity">
    <reaction evidence="1">
        <text>[(1-&gt;4)-alpha-D-glucosyl](n) + ADP-alpha-D-glucose = [(1-&gt;4)-alpha-D-glucosyl](n+1) + ADP + H(+)</text>
        <dbReference type="Rhea" id="RHEA:18189"/>
        <dbReference type="Rhea" id="RHEA-COMP:9584"/>
        <dbReference type="Rhea" id="RHEA-COMP:9587"/>
        <dbReference type="ChEBI" id="CHEBI:15378"/>
        <dbReference type="ChEBI" id="CHEBI:15444"/>
        <dbReference type="ChEBI" id="CHEBI:57498"/>
        <dbReference type="ChEBI" id="CHEBI:456216"/>
        <dbReference type="EC" id="2.4.1.21"/>
    </reaction>
</comment>
<dbReference type="PANTHER" id="PTHR45825">
    <property type="entry name" value="GRANULE-BOUND STARCH SYNTHASE 1, CHLOROPLASTIC/AMYLOPLASTIC"/>
    <property type="match status" value="1"/>
</dbReference>
<gene>
    <name evidence="6" type="ORF">SAMN02745124_01403</name>
</gene>
<dbReference type="STRING" id="1121409.SAMN02745124_01403"/>
<keyword evidence="4" id="KW-0808">Transferase</keyword>
<evidence type="ECO:0000256" key="3">
    <source>
        <dbReference type="ARBA" id="ARBA00022676"/>
    </source>
</evidence>
<dbReference type="GO" id="GO:0009011">
    <property type="term" value="F:alpha-1,4-glucan glucosyltransferase (ADP-glucose donor) activity"/>
    <property type="evidence" value="ECO:0007669"/>
    <property type="project" value="UniProtKB-EC"/>
</dbReference>
<proteinExistence type="predicted"/>
<sequence>MSGRETIVSVWMLAREYGRLAGAGGVKDVVVQLSKTLARWNGRKVNVVLPCYGFIDPPANGFQELVDPQQPGRLLEINVAMNYVGREREERVRVWHRVQDKVSIYLLEAERFLEKSGVYTYTRQEQQRESWKMQGTGHFDFFAMNVLLQKATLDLMIVLDERPQIIHCHDGHTAITPALMRECPGYRHYFRNSAAVVTIHNGGVGYHQEVSDLEFVQAVTGLPMRVILASCLEHSFDPFIAAGDYASITTVSDNYARELQESDSDYLTGWLGHRLRDRGITIAGITNGIDPADFDPRQPDAVGIAAGYDPADEKDDLSGKRICKQALFQEMASPPDLEDEKRFGFLDDDPEQPLFTFIGRLSDQKGVDILIAAVQLLLAADSSVRFVCLGSGGPREEDALARIAGQDRHAGRVCFIRGFDPKLANRIYAAGDFFVIPSRYEPCGLTDYIAQLFGNVPVVHHVGGLVKVIDGETGFAYRDNTPEQCAEAMLRALAAFADRQLLRRLQKQAVDRIYRHHTWAEVMKDYLQLYRQSRTHHLNQRRDRF</sequence>
<dbReference type="Gene3D" id="3.40.50.2000">
    <property type="entry name" value="Glycogen Phosphorylase B"/>
    <property type="match status" value="2"/>
</dbReference>
<dbReference type="Pfam" id="PF08323">
    <property type="entry name" value="Glyco_transf_5"/>
    <property type="match status" value="1"/>
</dbReference>
<dbReference type="PANTHER" id="PTHR45825:SF11">
    <property type="entry name" value="ALPHA AMYLASE DOMAIN-CONTAINING PROTEIN"/>
    <property type="match status" value="1"/>
</dbReference>
<accession>A0A1M5UYL1</accession>
<keyword evidence="7" id="KW-1185">Reference proteome</keyword>
<name>A0A1M5UYL1_9BACT</name>
<evidence type="ECO:0000256" key="4">
    <source>
        <dbReference type="ARBA" id="ARBA00022679"/>
    </source>
</evidence>
<dbReference type="AlphaFoldDB" id="A0A1M5UYL1"/>
<organism evidence="6 7">
    <name type="scientific">Desulfofustis glycolicus DSM 9705</name>
    <dbReference type="NCBI Taxonomy" id="1121409"/>
    <lineage>
        <taxon>Bacteria</taxon>
        <taxon>Pseudomonadati</taxon>
        <taxon>Thermodesulfobacteriota</taxon>
        <taxon>Desulfobulbia</taxon>
        <taxon>Desulfobulbales</taxon>
        <taxon>Desulfocapsaceae</taxon>
        <taxon>Desulfofustis</taxon>
    </lineage>
</organism>
<dbReference type="Pfam" id="PF13692">
    <property type="entry name" value="Glyco_trans_1_4"/>
    <property type="match status" value="1"/>
</dbReference>
<evidence type="ECO:0000259" key="5">
    <source>
        <dbReference type="Pfam" id="PF08323"/>
    </source>
</evidence>
<evidence type="ECO:0000313" key="7">
    <source>
        <dbReference type="Proteomes" id="UP000184139"/>
    </source>
</evidence>
<protein>
    <recommendedName>
        <fullName evidence="2">starch synthase</fullName>
        <ecNumber evidence="2">2.4.1.21</ecNumber>
    </recommendedName>
</protein>
<dbReference type="InterPro" id="IPR013534">
    <property type="entry name" value="Starch_synth_cat_dom"/>
</dbReference>